<dbReference type="Gene3D" id="2.170.130.10">
    <property type="entry name" value="TonB-dependent receptor, plug domain"/>
    <property type="match status" value="1"/>
</dbReference>
<keyword evidence="2 12" id="KW-0813">Transport</keyword>
<dbReference type="InterPro" id="IPR010917">
    <property type="entry name" value="TonB_rcpt_CS"/>
</dbReference>
<evidence type="ECO:0000259" key="16">
    <source>
        <dbReference type="Pfam" id="PF07715"/>
    </source>
</evidence>
<dbReference type="Gene3D" id="2.60.40.1120">
    <property type="entry name" value="Carboxypeptidase-like, regulatory domain"/>
    <property type="match status" value="1"/>
</dbReference>
<evidence type="ECO:0000256" key="12">
    <source>
        <dbReference type="PROSITE-ProRule" id="PRU01360"/>
    </source>
</evidence>
<evidence type="ECO:0000256" key="6">
    <source>
        <dbReference type="ARBA" id="ARBA00022729"/>
    </source>
</evidence>
<reference evidence="18" key="1">
    <citation type="submission" date="2019-03" db="EMBL/GenBank/DDBJ databases">
        <title>Flavobacterium sp.</title>
        <authorList>
            <person name="Kim H."/>
        </authorList>
    </citation>
    <scope>NUCLEOTIDE SEQUENCE [LARGE SCALE GENOMIC DNA]</scope>
    <source>
        <strain evidence="18">GS13</strain>
    </source>
</reference>
<evidence type="ECO:0000256" key="4">
    <source>
        <dbReference type="ARBA" id="ARBA00022496"/>
    </source>
</evidence>
<evidence type="ECO:0000256" key="3">
    <source>
        <dbReference type="ARBA" id="ARBA00022452"/>
    </source>
</evidence>
<dbReference type="PROSITE" id="PS52016">
    <property type="entry name" value="TONB_DEPENDENT_REC_3"/>
    <property type="match status" value="1"/>
</dbReference>
<dbReference type="Proteomes" id="UP000291124">
    <property type="component" value="Chromosome"/>
</dbReference>
<dbReference type="SUPFAM" id="SSF49464">
    <property type="entry name" value="Carboxypeptidase regulatory domain-like"/>
    <property type="match status" value="1"/>
</dbReference>
<evidence type="ECO:0000313" key="17">
    <source>
        <dbReference type="EMBL" id="QBN19247.1"/>
    </source>
</evidence>
<dbReference type="NCBIfam" id="TIGR04056">
    <property type="entry name" value="OMP_RagA_SusC"/>
    <property type="match status" value="1"/>
</dbReference>
<feature type="domain" description="TonB-dependent receptor plug" evidence="16">
    <location>
        <begin position="115"/>
        <end position="242"/>
    </location>
</feature>
<dbReference type="OrthoDB" id="9768177at2"/>
<dbReference type="PANTHER" id="PTHR32552">
    <property type="entry name" value="FERRICHROME IRON RECEPTOR-RELATED"/>
    <property type="match status" value="1"/>
</dbReference>
<accession>A0A4P6YEU5</accession>
<keyword evidence="5 12" id="KW-0812">Transmembrane</keyword>
<sequence>MKKKYLLLLLFFAGILTGFSQDITVKGKVSDPSGNALPGVNVLIKGTKNGSSTGGDGTYSIKAPKGAILEFSFIGFDTKDVKISGPSMNIVLNEGSQTLKEVTVTGSLGIKRSKSSLGYAEQTVAGKDIEQTQRPNFINSLQGRVAGLSVVSTSGAPGASAAVTLRGVGSLSGNNSPLYIVDGLPVSNQTLNQGLLISDQPNRNQDYTNRGADINPDDIESVTVLKGPEAAALYGIEAGNGAIIITTKKGKAGVGSVEFSSNTRIEQVYRFADTQTVYQRGTNGLNSTVNTQSFGERYAPGTKLYDNVSNFFETGIAHQNNLTFTGGTEALTYRLSVADLKQTGVVPTTAYDRLNITLNGSAKIGKKFKSDANFLYSKSTNIKASKGGGSFLNSLYLWPANDDARNYLQADGVTRRRITDLSVSTEIDNPYWEVFKNPAEDRTNRMVSNIGLVYDPASWLSITGRAGWDVTAQEGFRATHPQSNAGLSTGGFIENYVSNTTNTNTNIFAQARKSFGKFSTKLIVGNAINYNYQTVNSTSGSKFLEQDFLSINITDPTTQRSQQRIIRKKVIGFYGEATVDYDKILALTLTGRKDWTSTLPYGDNDFFYPSASLAFNFANIGSLRESDWLTVGKLRASYAQVGKDASAYDILSNFQPQLTTGAGFAYGVTGANADLKPEFKKSYEIGTELKFFKNRLGLDVAVYRQETEDQIIRNLRLSYGTGFVVQSFNFGTTRVEGLEATLTAIPIQTDNFDWNMMLNFTKTDSELLSLPSTLPEYYVSDTWLYSNVRAGARVGSPLTTLTGDNYLFNNAGQPLISGANGMPLENNNWPVIGDRNPDFVIGFQNTFNYKEFSLSFLLDIRKGGDVYNGTELLLYSNGLSTRTLDRETPRVLNGIVRDGLENSATPTQNNIQVTPYYQQDYYTTNFVDADFIEKDVNWLRCRDITLSYRLPSRFFAKSTFFRSIGINFTVTDAFMVTNYTGADPAVNGLNASTGGAGGAGMDYGVLSTPRGFNFNMKFGF</sequence>
<dbReference type="Gene3D" id="2.40.170.20">
    <property type="entry name" value="TonB-dependent receptor, beta-barrel domain"/>
    <property type="match status" value="1"/>
</dbReference>
<dbReference type="EMBL" id="CP037933">
    <property type="protein sequence ID" value="QBN19247.1"/>
    <property type="molecule type" value="Genomic_DNA"/>
</dbReference>
<keyword evidence="8" id="KW-0406">Ion transport</keyword>
<evidence type="ECO:0000256" key="9">
    <source>
        <dbReference type="ARBA" id="ARBA00023077"/>
    </source>
</evidence>
<evidence type="ECO:0000256" key="13">
    <source>
        <dbReference type="RuleBase" id="RU003357"/>
    </source>
</evidence>
<dbReference type="PROSITE" id="PS01156">
    <property type="entry name" value="TONB_DEPENDENT_REC_2"/>
    <property type="match status" value="1"/>
</dbReference>
<protein>
    <submittedName>
        <fullName evidence="17">SusC/RagA family TonB-linked outer membrane protein</fullName>
    </submittedName>
</protein>
<keyword evidence="9 13" id="KW-0798">TonB box</keyword>
<keyword evidence="18" id="KW-1185">Reference proteome</keyword>
<keyword evidence="11 12" id="KW-0998">Cell outer membrane</keyword>
<evidence type="ECO:0000256" key="1">
    <source>
        <dbReference type="ARBA" id="ARBA00004571"/>
    </source>
</evidence>
<keyword evidence="6 14" id="KW-0732">Signal</keyword>
<keyword evidence="7" id="KW-0408">Iron</keyword>
<organism evidence="17 18">
    <name type="scientific">Flavobacterium nackdongense</name>
    <dbReference type="NCBI Taxonomy" id="2547394"/>
    <lineage>
        <taxon>Bacteria</taxon>
        <taxon>Pseudomonadati</taxon>
        <taxon>Bacteroidota</taxon>
        <taxon>Flavobacteriia</taxon>
        <taxon>Flavobacteriales</taxon>
        <taxon>Flavobacteriaceae</taxon>
        <taxon>Flavobacterium</taxon>
    </lineage>
</organism>
<dbReference type="InterPro" id="IPR023997">
    <property type="entry name" value="TonB-dep_OMP_SusC/RagA_CS"/>
</dbReference>
<dbReference type="PANTHER" id="PTHR32552:SF81">
    <property type="entry name" value="TONB-DEPENDENT OUTER MEMBRANE RECEPTOR"/>
    <property type="match status" value="1"/>
</dbReference>
<dbReference type="InterPro" id="IPR012910">
    <property type="entry name" value="Plug_dom"/>
</dbReference>
<evidence type="ECO:0000256" key="11">
    <source>
        <dbReference type="ARBA" id="ARBA00023237"/>
    </source>
</evidence>
<keyword evidence="4" id="KW-0410">Iron transport</keyword>
<feature type="domain" description="TonB-dependent receptor-like beta-barrel" evidence="15">
    <location>
        <begin position="403"/>
        <end position="766"/>
    </location>
</feature>
<proteinExistence type="inferred from homology"/>
<dbReference type="RefSeq" id="WP_133276766.1">
    <property type="nucleotide sequence ID" value="NZ_CP037933.1"/>
</dbReference>
<comment type="subcellular location">
    <subcellularLocation>
        <location evidence="1 12">Cell outer membrane</location>
        <topology evidence="1 12">Multi-pass membrane protein</topology>
    </subcellularLocation>
</comment>
<dbReference type="KEGG" id="fnk:E1750_10675"/>
<dbReference type="GO" id="GO:0006826">
    <property type="term" value="P:iron ion transport"/>
    <property type="evidence" value="ECO:0007669"/>
    <property type="project" value="UniProtKB-KW"/>
</dbReference>
<feature type="signal peptide" evidence="14">
    <location>
        <begin position="1"/>
        <end position="20"/>
    </location>
</feature>
<gene>
    <name evidence="17" type="ORF">E1750_10675</name>
</gene>
<dbReference type="InterPro" id="IPR039426">
    <property type="entry name" value="TonB-dep_rcpt-like"/>
</dbReference>
<evidence type="ECO:0000256" key="7">
    <source>
        <dbReference type="ARBA" id="ARBA00023004"/>
    </source>
</evidence>
<comment type="similarity">
    <text evidence="12 13">Belongs to the TonB-dependent receptor family.</text>
</comment>
<dbReference type="AlphaFoldDB" id="A0A4P6YEU5"/>
<evidence type="ECO:0000259" key="15">
    <source>
        <dbReference type="Pfam" id="PF00593"/>
    </source>
</evidence>
<name>A0A4P6YEU5_9FLAO</name>
<evidence type="ECO:0000256" key="2">
    <source>
        <dbReference type="ARBA" id="ARBA00022448"/>
    </source>
</evidence>
<dbReference type="InterPro" id="IPR000531">
    <property type="entry name" value="Beta-barrel_TonB"/>
</dbReference>
<keyword evidence="10 12" id="KW-0472">Membrane</keyword>
<evidence type="ECO:0000256" key="5">
    <source>
        <dbReference type="ARBA" id="ARBA00022692"/>
    </source>
</evidence>
<evidence type="ECO:0000256" key="8">
    <source>
        <dbReference type="ARBA" id="ARBA00023065"/>
    </source>
</evidence>
<dbReference type="GO" id="GO:0009279">
    <property type="term" value="C:cell outer membrane"/>
    <property type="evidence" value="ECO:0007669"/>
    <property type="project" value="UniProtKB-SubCell"/>
</dbReference>
<evidence type="ECO:0000313" key="18">
    <source>
        <dbReference type="Proteomes" id="UP000291124"/>
    </source>
</evidence>
<dbReference type="InterPro" id="IPR023996">
    <property type="entry name" value="TonB-dep_OMP_SusC/RagA"/>
</dbReference>
<evidence type="ECO:0000256" key="14">
    <source>
        <dbReference type="SAM" id="SignalP"/>
    </source>
</evidence>
<evidence type="ECO:0000256" key="10">
    <source>
        <dbReference type="ARBA" id="ARBA00023136"/>
    </source>
</evidence>
<dbReference type="SUPFAM" id="SSF56935">
    <property type="entry name" value="Porins"/>
    <property type="match status" value="1"/>
</dbReference>
<dbReference type="InterPro" id="IPR037066">
    <property type="entry name" value="Plug_dom_sf"/>
</dbReference>
<keyword evidence="3 12" id="KW-1134">Transmembrane beta strand</keyword>
<feature type="chain" id="PRO_5020790816" evidence="14">
    <location>
        <begin position="21"/>
        <end position="1020"/>
    </location>
</feature>
<dbReference type="Pfam" id="PF07715">
    <property type="entry name" value="Plug"/>
    <property type="match status" value="1"/>
</dbReference>
<dbReference type="Pfam" id="PF00593">
    <property type="entry name" value="TonB_dep_Rec_b-barrel"/>
    <property type="match status" value="1"/>
</dbReference>
<dbReference type="InterPro" id="IPR036942">
    <property type="entry name" value="Beta-barrel_TonB_sf"/>
</dbReference>
<dbReference type="InterPro" id="IPR008969">
    <property type="entry name" value="CarboxyPept-like_regulatory"/>
</dbReference>
<dbReference type="NCBIfam" id="TIGR04057">
    <property type="entry name" value="SusC_RagA_signa"/>
    <property type="match status" value="1"/>
</dbReference>
<dbReference type="Pfam" id="PF13715">
    <property type="entry name" value="CarbopepD_reg_2"/>
    <property type="match status" value="1"/>
</dbReference>